<evidence type="ECO:0000256" key="3">
    <source>
        <dbReference type="ARBA" id="ARBA00022692"/>
    </source>
</evidence>
<dbReference type="AlphaFoldDB" id="A0A956NAF3"/>
<organism evidence="7 8">
    <name type="scientific">Eiseniibacteriota bacterium</name>
    <dbReference type="NCBI Taxonomy" id="2212470"/>
    <lineage>
        <taxon>Bacteria</taxon>
        <taxon>Candidatus Eiseniibacteriota</taxon>
    </lineage>
</organism>
<proteinExistence type="predicted"/>
<dbReference type="PANTHER" id="PTHR37693">
    <property type="entry name" value="PHOSPHATIDYLGLYCEROL LYSYLTRANSFERASE"/>
    <property type="match status" value="1"/>
</dbReference>
<evidence type="ECO:0000256" key="1">
    <source>
        <dbReference type="ARBA" id="ARBA00004651"/>
    </source>
</evidence>
<keyword evidence="3 6" id="KW-0812">Transmembrane</keyword>
<feature type="transmembrane region" description="Helical" evidence="6">
    <location>
        <begin position="146"/>
        <end position="171"/>
    </location>
</feature>
<evidence type="ECO:0000256" key="2">
    <source>
        <dbReference type="ARBA" id="ARBA00022475"/>
    </source>
</evidence>
<reference evidence="7" key="2">
    <citation type="journal article" date="2021" name="Microbiome">
        <title>Successional dynamics and alternative stable states in a saline activated sludge microbial community over 9 years.</title>
        <authorList>
            <person name="Wang Y."/>
            <person name="Ye J."/>
            <person name="Ju F."/>
            <person name="Liu L."/>
            <person name="Boyd J.A."/>
            <person name="Deng Y."/>
            <person name="Parks D.H."/>
            <person name="Jiang X."/>
            <person name="Yin X."/>
            <person name="Woodcroft B.J."/>
            <person name="Tyson G.W."/>
            <person name="Hugenholtz P."/>
            <person name="Polz M.F."/>
            <person name="Zhang T."/>
        </authorList>
    </citation>
    <scope>NUCLEOTIDE SEQUENCE</scope>
    <source>
        <strain evidence="7">HKST-UBA02</strain>
    </source>
</reference>
<dbReference type="GO" id="GO:0005886">
    <property type="term" value="C:plasma membrane"/>
    <property type="evidence" value="ECO:0007669"/>
    <property type="project" value="UniProtKB-SubCell"/>
</dbReference>
<evidence type="ECO:0000256" key="4">
    <source>
        <dbReference type="ARBA" id="ARBA00022989"/>
    </source>
</evidence>
<gene>
    <name evidence="7" type="ORF">KDA27_07105</name>
</gene>
<dbReference type="Proteomes" id="UP000739538">
    <property type="component" value="Unassembled WGS sequence"/>
</dbReference>
<feature type="transmembrane region" description="Helical" evidence="6">
    <location>
        <begin position="302"/>
        <end position="324"/>
    </location>
</feature>
<comment type="subcellular location">
    <subcellularLocation>
        <location evidence="1">Cell membrane</location>
        <topology evidence="1">Multi-pass membrane protein</topology>
    </subcellularLocation>
</comment>
<evidence type="ECO:0000256" key="5">
    <source>
        <dbReference type="ARBA" id="ARBA00023136"/>
    </source>
</evidence>
<keyword evidence="4 6" id="KW-1133">Transmembrane helix</keyword>
<dbReference type="EMBL" id="JAGQHS010000026">
    <property type="protein sequence ID" value="MCA9755552.1"/>
    <property type="molecule type" value="Genomic_DNA"/>
</dbReference>
<feature type="transmembrane region" description="Helical" evidence="6">
    <location>
        <begin position="344"/>
        <end position="368"/>
    </location>
</feature>
<dbReference type="InterPro" id="IPR022791">
    <property type="entry name" value="L-PG_synthase/AglD"/>
</dbReference>
<feature type="transmembrane region" description="Helical" evidence="6">
    <location>
        <begin position="213"/>
        <end position="234"/>
    </location>
</feature>
<protein>
    <submittedName>
        <fullName evidence="7">Flippase-like domain-containing protein</fullName>
    </submittedName>
</protein>
<evidence type="ECO:0000256" key="6">
    <source>
        <dbReference type="SAM" id="Phobius"/>
    </source>
</evidence>
<sequence>MKPSIRSAAARLPVPCAEPESAQRSRTGLDYARALIRRAPLWVGVGALLDLVLLEFGRGHLGVDRLFQLRPEAILLGVGLSLLPWVTRTIRVGIWSKAVGKRLSPLSCLRVVVSSDVLAGVTPTAVGGAPAKAAFLCREGLDPANALVLTALGSLEDGVFFIVSVPIAVWLSPSLGFTDLSCHVRTTVAALANAIRIWTGRIGGTLHPDSSSWIPALFAGLALTLIAVAAGWVLRVWRRRRVSRGRVAKTGMRAQVRDAASLLWQSRRRLALTLPLTAIQWSARYSIVSCLAFGLGLHVDPFALYVLQCFVFTAMVFIPTPGATGGAEGAFYLVHEGLAGRETTALLAGWRLLTFLLPVGTGALLLLWMERREARRTRP</sequence>
<accession>A0A956NAF3</accession>
<reference evidence="7" key="1">
    <citation type="submission" date="2020-04" db="EMBL/GenBank/DDBJ databases">
        <authorList>
            <person name="Zhang T."/>
        </authorList>
    </citation>
    <scope>NUCLEOTIDE SEQUENCE</scope>
    <source>
        <strain evidence="7">HKST-UBA02</strain>
    </source>
</reference>
<evidence type="ECO:0000313" key="7">
    <source>
        <dbReference type="EMBL" id="MCA9755552.1"/>
    </source>
</evidence>
<dbReference type="Pfam" id="PF03706">
    <property type="entry name" value="LPG_synthase_TM"/>
    <property type="match status" value="1"/>
</dbReference>
<feature type="transmembrane region" description="Helical" evidence="6">
    <location>
        <begin position="73"/>
        <end position="94"/>
    </location>
</feature>
<evidence type="ECO:0000313" key="8">
    <source>
        <dbReference type="Proteomes" id="UP000739538"/>
    </source>
</evidence>
<keyword evidence="2" id="KW-1003">Cell membrane</keyword>
<keyword evidence="5 6" id="KW-0472">Membrane</keyword>
<name>A0A956NAF3_UNCEI</name>
<comment type="caution">
    <text evidence="7">The sequence shown here is derived from an EMBL/GenBank/DDBJ whole genome shotgun (WGS) entry which is preliminary data.</text>
</comment>
<dbReference type="PANTHER" id="PTHR37693:SF1">
    <property type="entry name" value="INTEGRAL MEMBRANE PROTEIN"/>
    <property type="match status" value="1"/>
</dbReference>
<feature type="transmembrane region" description="Helical" evidence="6">
    <location>
        <begin position="41"/>
        <end position="61"/>
    </location>
</feature>